<gene>
    <name evidence="1" type="ORF">LVIROSA_LOCUS1657</name>
</gene>
<organism evidence="1 2">
    <name type="scientific">Lactuca virosa</name>
    <dbReference type="NCBI Taxonomy" id="75947"/>
    <lineage>
        <taxon>Eukaryota</taxon>
        <taxon>Viridiplantae</taxon>
        <taxon>Streptophyta</taxon>
        <taxon>Embryophyta</taxon>
        <taxon>Tracheophyta</taxon>
        <taxon>Spermatophyta</taxon>
        <taxon>Magnoliopsida</taxon>
        <taxon>eudicotyledons</taxon>
        <taxon>Gunneridae</taxon>
        <taxon>Pentapetalae</taxon>
        <taxon>asterids</taxon>
        <taxon>campanulids</taxon>
        <taxon>Asterales</taxon>
        <taxon>Asteraceae</taxon>
        <taxon>Cichorioideae</taxon>
        <taxon>Cichorieae</taxon>
        <taxon>Lactucinae</taxon>
        <taxon>Lactuca</taxon>
    </lineage>
</organism>
<evidence type="ECO:0000313" key="2">
    <source>
        <dbReference type="Proteomes" id="UP001157418"/>
    </source>
</evidence>
<name>A0AAU9LI08_9ASTR</name>
<dbReference type="EMBL" id="CAKMRJ010000001">
    <property type="protein sequence ID" value="CAH1413705.1"/>
    <property type="molecule type" value="Genomic_DNA"/>
</dbReference>
<dbReference type="Proteomes" id="UP001157418">
    <property type="component" value="Unassembled WGS sequence"/>
</dbReference>
<sequence length="112" mass="12759">MVECREQQQPAAKESVSSVGAAMRCDRGLKRRHLRCLAGPKRRRKREWKQRDVRLQRSPTEIDRAVAVRQGKAGKQMRKGVFECCLSSRERKNGVASSLLSQIDLLAHVANF</sequence>
<accession>A0AAU9LI08</accession>
<comment type="caution">
    <text evidence="1">The sequence shown here is derived from an EMBL/GenBank/DDBJ whole genome shotgun (WGS) entry which is preliminary data.</text>
</comment>
<dbReference type="AlphaFoldDB" id="A0AAU9LI08"/>
<evidence type="ECO:0000313" key="1">
    <source>
        <dbReference type="EMBL" id="CAH1413705.1"/>
    </source>
</evidence>
<proteinExistence type="predicted"/>
<keyword evidence="2" id="KW-1185">Reference proteome</keyword>
<protein>
    <submittedName>
        <fullName evidence="1">Uncharacterized protein</fullName>
    </submittedName>
</protein>
<reference evidence="1 2" key="1">
    <citation type="submission" date="2022-01" db="EMBL/GenBank/DDBJ databases">
        <authorList>
            <person name="Xiong W."/>
            <person name="Schranz E."/>
        </authorList>
    </citation>
    <scope>NUCLEOTIDE SEQUENCE [LARGE SCALE GENOMIC DNA]</scope>
</reference>